<evidence type="ECO:0000256" key="1">
    <source>
        <dbReference type="ARBA" id="ARBA00004651"/>
    </source>
</evidence>
<dbReference type="AlphaFoldDB" id="A0A9X6RKX1"/>
<comment type="similarity">
    <text evidence="9">Belongs to the G-protein coupled receptor 1 family.</text>
</comment>
<evidence type="ECO:0000256" key="7">
    <source>
        <dbReference type="ARBA" id="ARBA00023170"/>
    </source>
</evidence>
<feature type="domain" description="G-protein coupled receptors family 1 profile" evidence="11">
    <location>
        <begin position="63"/>
        <end position="346"/>
    </location>
</feature>
<reference evidence="13" key="1">
    <citation type="submission" date="2017-01" db="EMBL/GenBank/DDBJ databases">
        <title>Comparative genomics of anhydrobiosis in the tardigrade Hypsibius dujardini.</title>
        <authorList>
            <person name="Yoshida Y."/>
            <person name="Koutsovoulos G."/>
            <person name="Laetsch D."/>
            <person name="Stevens L."/>
            <person name="Kumar S."/>
            <person name="Horikawa D."/>
            <person name="Ishino K."/>
            <person name="Komine S."/>
            <person name="Tomita M."/>
            <person name="Blaxter M."/>
            <person name="Arakawa K."/>
        </authorList>
    </citation>
    <scope>NUCLEOTIDE SEQUENCE [LARGE SCALE GENOMIC DNA]</scope>
    <source>
        <strain evidence="13">Z151</strain>
    </source>
</reference>
<feature type="transmembrane region" description="Helical" evidence="10">
    <location>
        <begin position="85"/>
        <end position="110"/>
    </location>
</feature>
<keyword evidence="3 9" id="KW-0812">Transmembrane</keyword>
<evidence type="ECO:0000256" key="6">
    <source>
        <dbReference type="ARBA" id="ARBA00023136"/>
    </source>
</evidence>
<comment type="subcellular location">
    <subcellularLocation>
        <location evidence="1">Cell membrane</location>
        <topology evidence="1">Multi-pass membrane protein</topology>
    </subcellularLocation>
</comment>
<gene>
    <name evidence="12" type="ORF">BV898_15867</name>
</gene>
<dbReference type="Proteomes" id="UP000192578">
    <property type="component" value="Unassembled WGS sequence"/>
</dbReference>
<proteinExistence type="inferred from homology"/>
<evidence type="ECO:0000256" key="8">
    <source>
        <dbReference type="ARBA" id="ARBA00023224"/>
    </source>
</evidence>
<evidence type="ECO:0000256" key="4">
    <source>
        <dbReference type="ARBA" id="ARBA00022989"/>
    </source>
</evidence>
<dbReference type="EMBL" id="MTYJ01000225">
    <property type="protein sequence ID" value="OWA51382.1"/>
    <property type="molecule type" value="Genomic_DNA"/>
</dbReference>
<evidence type="ECO:0000313" key="13">
    <source>
        <dbReference type="Proteomes" id="UP000192578"/>
    </source>
</evidence>
<sequence>MPHRRPSFSSSAHLTNNISFTVGRASTIENNLDIRLDDNPQEVHRRNVEAEILFLCFGLGILFNVPISVLLLSKRYLHKQSFGNIDLLILHLSIADSLVAIFCGLADAIWKLTYQWLAGNFACKAVKFMQMLSLYASTFIITAISIDRCMVISRPLTRVRQHAFVKAMLMGGWLLAIICSTPQLQIFRVEKAPFQVDGHDLWQCCTHGAYSEPWQETAYTMATFTVIFAIPLGIILVAYSIIWYQLRRNTSYLMTPEATMHRRGSSSRARADSVREHTMRKAARNAFWISLLVILTFIACWAPYHIAMIYFVFAHGADVNGTTASNAVKDIFLFGMSNSITNPAIYGAFHLFRNSNHH</sequence>
<keyword evidence="5 9" id="KW-0297">G-protein coupled receptor</keyword>
<keyword evidence="7 9" id="KW-0675">Receptor</keyword>
<keyword evidence="8 9" id="KW-0807">Transducer</keyword>
<protein>
    <submittedName>
        <fullName evidence="12">Gonadotropin-releasing hormone receptor</fullName>
    </submittedName>
</protein>
<dbReference type="InterPro" id="IPR000276">
    <property type="entry name" value="GPCR_Rhodpsn"/>
</dbReference>
<dbReference type="GO" id="GO:0005886">
    <property type="term" value="C:plasma membrane"/>
    <property type="evidence" value="ECO:0007669"/>
    <property type="project" value="UniProtKB-SubCell"/>
</dbReference>
<keyword evidence="13" id="KW-1185">Reference proteome</keyword>
<dbReference type="Pfam" id="PF00001">
    <property type="entry name" value="7tm_1"/>
    <property type="match status" value="1"/>
</dbReference>
<evidence type="ECO:0000259" key="11">
    <source>
        <dbReference type="PROSITE" id="PS50262"/>
    </source>
</evidence>
<organism evidence="12 13">
    <name type="scientific">Hypsibius exemplaris</name>
    <name type="common">Freshwater tardigrade</name>
    <dbReference type="NCBI Taxonomy" id="2072580"/>
    <lineage>
        <taxon>Eukaryota</taxon>
        <taxon>Metazoa</taxon>
        <taxon>Ecdysozoa</taxon>
        <taxon>Tardigrada</taxon>
        <taxon>Eutardigrada</taxon>
        <taxon>Parachela</taxon>
        <taxon>Hypsibioidea</taxon>
        <taxon>Hypsibiidae</taxon>
        <taxon>Hypsibius</taxon>
    </lineage>
</organism>
<evidence type="ECO:0000256" key="3">
    <source>
        <dbReference type="ARBA" id="ARBA00022692"/>
    </source>
</evidence>
<feature type="transmembrane region" description="Helical" evidence="10">
    <location>
        <begin position="130"/>
        <end position="151"/>
    </location>
</feature>
<feature type="transmembrane region" description="Helical" evidence="10">
    <location>
        <begin position="163"/>
        <end position="184"/>
    </location>
</feature>
<feature type="transmembrane region" description="Helical" evidence="10">
    <location>
        <begin position="286"/>
        <end position="311"/>
    </location>
</feature>
<dbReference type="PANTHER" id="PTHR24230:SF163">
    <property type="entry name" value="CORAZONIN RECEPTOR, ISOFORM B"/>
    <property type="match status" value="1"/>
</dbReference>
<feature type="transmembrane region" description="Helical" evidence="10">
    <location>
        <begin position="218"/>
        <end position="244"/>
    </location>
</feature>
<evidence type="ECO:0000256" key="10">
    <source>
        <dbReference type="SAM" id="Phobius"/>
    </source>
</evidence>
<dbReference type="Gene3D" id="1.20.1070.10">
    <property type="entry name" value="Rhodopsin 7-helix transmembrane proteins"/>
    <property type="match status" value="1"/>
</dbReference>
<name>A0A9X6RKX1_HYPEX</name>
<evidence type="ECO:0000256" key="2">
    <source>
        <dbReference type="ARBA" id="ARBA00022475"/>
    </source>
</evidence>
<dbReference type="PANTHER" id="PTHR24230">
    <property type="entry name" value="G-PROTEIN COUPLED RECEPTOR"/>
    <property type="match status" value="1"/>
</dbReference>
<dbReference type="GO" id="GO:0035237">
    <property type="term" value="F:corazonin receptor activity"/>
    <property type="evidence" value="ECO:0007669"/>
    <property type="project" value="TreeGrafter"/>
</dbReference>
<feature type="transmembrane region" description="Helical" evidence="10">
    <location>
        <begin position="331"/>
        <end position="352"/>
    </location>
</feature>
<dbReference type="PROSITE" id="PS00237">
    <property type="entry name" value="G_PROTEIN_RECEP_F1_1"/>
    <property type="match status" value="1"/>
</dbReference>
<evidence type="ECO:0000313" key="12">
    <source>
        <dbReference type="EMBL" id="OWA51382.1"/>
    </source>
</evidence>
<comment type="caution">
    <text evidence="12">The sequence shown here is derived from an EMBL/GenBank/DDBJ whole genome shotgun (WGS) entry which is preliminary data.</text>
</comment>
<dbReference type="PROSITE" id="PS50262">
    <property type="entry name" value="G_PROTEIN_RECEP_F1_2"/>
    <property type="match status" value="1"/>
</dbReference>
<evidence type="ECO:0000256" key="5">
    <source>
        <dbReference type="ARBA" id="ARBA00023040"/>
    </source>
</evidence>
<keyword evidence="2" id="KW-1003">Cell membrane</keyword>
<feature type="transmembrane region" description="Helical" evidence="10">
    <location>
        <begin position="52"/>
        <end position="73"/>
    </location>
</feature>
<accession>A0A9X6RKX1</accession>
<dbReference type="SUPFAM" id="SSF81321">
    <property type="entry name" value="Family A G protein-coupled receptor-like"/>
    <property type="match status" value="1"/>
</dbReference>
<dbReference type="PRINTS" id="PR00237">
    <property type="entry name" value="GPCRRHODOPSN"/>
</dbReference>
<dbReference type="OrthoDB" id="6022667at2759"/>
<keyword evidence="4 10" id="KW-1133">Transmembrane helix</keyword>
<dbReference type="InterPro" id="IPR017452">
    <property type="entry name" value="GPCR_Rhodpsn_7TM"/>
</dbReference>
<keyword evidence="6 10" id="KW-0472">Membrane</keyword>
<evidence type="ECO:0000256" key="9">
    <source>
        <dbReference type="RuleBase" id="RU000688"/>
    </source>
</evidence>